<dbReference type="Pfam" id="PF00496">
    <property type="entry name" value="SBP_bac_5"/>
    <property type="match status" value="1"/>
</dbReference>
<dbReference type="PANTHER" id="PTHR30290:SF83">
    <property type="entry name" value="ABC TRANSPORTER SUBSTRATE-BINDING PROTEIN"/>
    <property type="match status" value="1"/>
</dbReference>
<reference evidence="3 4" key="1">
    <citation type="submission" date="2023-10" db="EMBL/GenBank/DDBJ databases">
        <title>Development of a sustainable strategy for remediation of hydrocarbon-contaminated territories based on the waste exchange concept.</title>
        <authorList>
            <person name="Krivoruchko A."/>
        </authorList>
    </citation>
    <scope>NUCLEOTIDE SEQUENCE [LARGE SCALE GENOMIC DNA]</scope>
    <source>
        <strain evidence="3 4">IEGM 1323</strain>
    </source>
</reference>
<proteinExistence type="predicted"/>
<dbReference type="CDD" id="cd08495">
    <property type="entry name" value="PBP2_NikA_DppA_OppA_like_8"/>
    <property type="match status" value="1"/>
</dbReference>
<dbReference type="Proteomes" id="UP001185755">
    <property type="component" value="Unassembled WGS sequence"/>
</dbReference>
<gene>
    <name evidence="3" type="ORF">R3P96_12310</name>
</gene>
<dbReference type="SUPFAM" id="SSF53850">
    <property type="entry name" value="Periplasmic binding protein-like II"/>
    <property type="match status" value="1"/>
</dbReference>
<evidence type="ECO:0000256" key="1">
    <source>
        <dbReference type="SAM" id="SignalP"/>
    </source>
</evidence>
<dbReference type="PIRSF" id="PIRSF002741">
    <property type="entry name" value="MppA"/>
    <property type="match status" value="1"/>
</dbReference>
<dbReference type="PANTHER" id="PTHR30290">
    <property type="entry name" value="PERIPLASMIC BINDING COMPONENT OF ABC TRANSPORTER"/>
    <property type="match status" value="1"/>
</dbReference>
<comment type="caution">
    <text evidence="3">The sequence shown here is derived from an EMBL/GenBank/DDBJ whole genome shotgun (WGS) entry which is preliminary data.</text>
</comment>
<feature type="signal peptide" evidence="1">
    <location>
        <begin position="1"/>
        <end position="32"/>
    </location>
</feature>
<dbReference type="PROSITE" id="PS51257">
    <property type="entry name" value="PROKAR_LIPOPROTEIN"/>
    <property type="match status" value="1"/>
</dbReference>
<evidence type="ECO:0000313" key="3">
    <source>
        <dbReference type="EMBL" id="MDV6262124.1"/>
    </source>
</evidence>
<accession>A0ABU4BD41</accession>
<keyword evidence="4" id="KW-1185">Reference proteome</keyword>
<dbReference type="InterPro" id="IPR000914">
    <property type="entry name" value="SBP_5_dom"/>
</dbReference>
<dbReference type="Gene3D" id="3.40.190.10">
    <property type="entry name" value="Periplasmic binding protein-like II"/>
    <property type="match status" value="1"/>
</dbReference>
<evidence type="ECO:0000259" key="2">
    <source>
        <dbReference type="Pfam" id="PF00496"/>
    </source>
</evidence>
<sequence length="539" mass="58599">MSNRQGPRSIVAATAVAVLALSALSACSASSAADVETGNTFVVAIESEADVLDPQVAGGWVSWRINQQIFEPLVTEDLRTPSSEAAVPALEPGLAESWDVSEDGLTYTFHIREGVTFHDGTALDAEAVEYNFRRMWDKSAPQYSAKAAGQTNFIWQNTADVQAVDQYTLVVTESQPFSPFLRMLAQGGNGSTAIMSPASIETYGDDVGDHPVGTGPFVFDERIRGERISLVRNDDYWGTKPSISGVVFRPLPDASARVAALRSGDVDMIAVPSPDSIDNLVSEGYQLSEGTPPHVWYLSFNMQDPNMAIKEVRQAINLAVDRDGMADDLLRGSVNPAYGVQAPANGAYVERTDAYTRDIAKAKELLASVGLQDGFKTTLITSVDGSGQIIPTQMAEYLQQNLAEIGIDIEIQTQEWISYLGTWAQGMKPGVGMAQMSWGMTTPYWLYIVTSSKLQSPNGVNVGYYSNPQLDAVMDQAIRATDEDVANDFWRQANDIVTEDAALAPVVNDKAPYVLAPYVSGFVSPSEEWYDLKEVRLEQ</sequence>
<dbReference type="Gene3D" id="3.90.76.10">
    <property type="entry name" value="Dipeptide-binding Protein, Domain 1"/>
    <property type="match status" value="1"/>
</dbReference>
<dbReference type="InterPro" id="IPR030678">
    <property type="entry name" value="Peptide/Ni-bd"/>
</dbReference>
<feature type="chain" id="PRO_5045725506" evidence="1">
    <location>
        <begin position="33"/>
        <end position="539"/>
    </location>
</feature>
<dbReference type="EMBL" id="JAWLJX010000003">
    <property type="protein sequence ID" value="MDV6262124.1"/>
    <property type="molecule type" value="Genomic_DNA"/>
</dbReference>
<dbReference type="InterPro" id="IPR039424">
    <property type="entry name" value="SBP_5"/>
</dbReference>
<protein>
    <submittedName>
        <fullName evidence="3">ABC transporter substrate-binding protein</fullName>
    </submittedName>
</protein>
<organism evidence="3 4">
    <name type="scientific">Rhodococcoides yunnanense</name>
    <dbReference type="NCBI Taxonomy" id="278209"/>
    <lineage>
        <taxon>Bacteria</taxon>
        <taxon>Bacillati</taxon>
        <taxon>Actinomycetota</taxon>
        <taxon>Actinomycetes</taxon>
        <taxon>Mycobacteriales</taxon>
        <taxon>Nocardiaceae</taxon>
        <taxon>Rhodococcoides</taxon>
    </lineage>
</organism>
<keyword evidence="1" id="KW-0732">Signal</keyword>
<feature type="domain" description="Solute-binding protein family 5" evidence="2">
    <location>
        <begin position="90"/>
        <end position="446"/>
    </location>
</feature>
<evidence type="ECO:0000313" key="4">
    <source>
        <dbReference type="Proteomes" id="UP001185755"/>
    </source>
</evidence>
<name>A0ABU4BD41_9NOCA</name>
<dbReference type="Gene3D" id="3.10.105.10">
    <property type="entry name" value="Dipeptide-binding Protein, Domain 3"/>
    <property type="match status" value="1"/>
</dbReference>
<dbReference type="RefSeq" id="WP_317564588.1">
    <property type="nucleotide sequence ID" value="NZ_JAWLJX010000003.1"/>
</dbReference>